<dbReference type="SUPFAM" id="SSF47923">
    <property type="entry name" value="Ypt/Rab-GAP domain of gyp1p"/>
    <property type="match status" value="1"/>
</dbReference>
<gene>
    <name evidence="2" type="primary">sky</name>
    <name evidence="2" type="ORF">CDAR_454051</name>
</gene>
<comment type="caution">
    <text evidence="2">The sequence shown here is derived from an EMBL/GenBank/DDBJ whole genome shotgun (WGS) entry which is preliminary data.</text>
</comment>
<organism evidence="2 3">
    <name type="scientific">Caerostris darwini</name>
    <dbReference type="NCBI Taxonomy" id="1538125"/>
    <lineage>
        <taxon>Eukaryota</taxon>
        <taxon>Metazoa</taxon>
        <taxon>Ecdysozoa</taxon>
        <taxon>Arthropoda</taxon>
        <taxon>Chelicerata</taxon>
        <taxon>Arachnida</taxon>
        <taxon>Araneae</taxon>
        <taxon>Araneomorphae</taxon>
        <taxon>Entelegynae</taxon>
        <taxon>Araneoidea</taxon>
        <taxon>Araneidae</taxon>
        <taxon>Caerostris</taxon>
    </lineage>
</organism>
<evidence type="ECO:0000313" key="3">
    <source>
        <dbReference type="Proteomes" id="UP001054837"/>
    </source>
</evidence>
<accession>A0AAV4V6Z0</accession>
<sequence>MPSHSLNAKFVNSKSIERLCAGSQDVLLSVSDVSSITNTADIRQIKEIVRNNQWPVDHPIRKELWQSLCDEVSRESHVDIYNELVKTLFGDNYVPSSLPSFVDPVYCIRYYLNGDGKKSVERILQVIREAKPDITYCPILYPLVCLFLHYMSEEMTFSCIMKLLSDRQNYFSQTKSDHLASAYLVMKLSKKYADCKSIIRDSRLSCMEAEDYRCWTINKLNYHEEVIDIINERPEKPKELANAAKMKNTK</sequence>
<evidence type="ECO:0000259" key="1">
    <source>
        <dbReference type="PROSITE" id="PS50086"/>
    </source>
</evidence>
<dbReference type="Proteomes" id="UP001054837">
    <property type="component" value="Unassembled WGS sequence"/>
</dbReference>
<dbReference type="EMBL" id="BPLQ01012517">
    <property type="protein sequence ID" value="GIY65987.1"/>
    <property type="molecule type" value="Genomic_DNA"/>
</dbReference>
<name>A0AAV4V6Z0_9ARAC</name>
<keyword evidence="3" id="KW-1185">Reference proteome</keyword>
<protein>
    <submittedName>
        <fullName evidence="2">GTPase-activating protein skywalker</fullName>
    </submittedName>
</protein>
<dbReference type="Pfam" id="PF00566">
    <property type="entry name" value="RabGAP-TBC"/>
    <property type="match status" value="1"/>
</dbReference>
<dbReference type="AlphaFoldDB" id="A0AAV4V6Z0"/>
<feature type="domain" description="Rab-GAP TBC" evidence="1">
    <location>
        <begin position="55"/>
        <end position="250"/>
    </location>
</feature>
<proteinExistence type="predicted"/>
<dbReference type="InterPro" id="IPR035969">
    <property type="entry name" value="Rab-GAP_TBC_sf"/>
</dbReference>
<evidence type="ECO:0000313" key="2">
    <source>
        <dbReference type="EMBL" id="GIY65987.1"/>
    </source>
</evidence>
<dbReference type="Gene3D" id="1.10.8.270">
    <property type="entry name" value="putative rabgap domain of human tbc1 domain family member 14 like domains"/>
    <property type="match status" value="1"/>
</dbReference>
<reference evidence="2 3" key="1">
    <citation type="submission" date="2021-06" db="EMBL/GenBank/DDBJ databases">
        <title>Caerostris darwini draft genome.</title>
        <authorList>
            <person name="Kono N."/>
            <person name="Arakawa K."/>
        </authorList>
    </citation>
    <scope>NUCLEOTIDE SEQUENCE [LARGE SCALE GENOMIC DNA]</scope>
</reference>
<dbReference type="PROSITE" id="PS50086">
    <property type="entry name" value="TBC_RABGAP"/>
    <property type="match status" value="1"/>
</dbReference>
<dbReference type="InterPro" id="IPR000195">
    <property type="entry name" value="Rab-GAP-TBC_dom"/>
</dbReference>